<keyword evidence="2" id="KW-1185">Reference proteome</keyword>
<comment type="caution">
    <text evidence="1">The sequence shown here is derived from an EMBL/GenBank/DDBJ whole genome shotgun (WGS) entry which is preliminary data.</text>
</comment>
<name>A0ACA9MRZ0_9GLOM</name>
<evidence type="ECO:0000313" key="2">
    <source>
        <dbReference type="Proteomes" id="UP000789702"/>
    </source>
</evidence>
<organism evidence="1 2">
    <name type="scientific">Dentiscutata heterogama</name>
    <dbReference type="NCBI Taxonomy" id="1316150"/>
    <lineage>
        <taxon>Eukaryota</taxon>
        <taxon>Fungi</taxon>
        <taxon>Fungi incertae sedis</taxon>
        <taxon>Mucoromycota</taxon>
        <taxon>Glomeromycotina</taxon>
        <taxon>Glomeromycetes</taxon>
        <taxon>Diversisporales</taxon>
        <taxon>Gigasporaceae</taxon>
        <taxon>Dentiscutata</taxon>
    </lineage>
</organism>
<gene>
    <name evidence="1" type="ORF">DHETER_LOCUS7405</name>
</gene>
<dbReference type="EMBL" id="CAJVPU010010360">
    <property type="protein sequence ID" value="CAG8604961.1"/>
    <property type="molecule type" value="Genomic_DNA"/>
</dbReference>
<reference evidence="1" key="1">
    <citation type="submission" date="2021-06" db="EMBL/GenBank/DDBJ databases">
        <authorList>
            <person name="Kallberg Y."/>
            <person name="Tangrot J."/>
            <person name="Rosling A."/>
        </authorList>
    </citation>
    <scope>NUCLEOTIDE SEQUENCE</scope>
    <source>
        <strain evidence="1">IL203A</strain>
    </source>
</reference>
<evidence type="ECO:0000313" key="1">
    <source>
        <dbReference type="EMBL" id="CAG8604961.1"/>
    </source>
</evidence>
<protein>
    <submittedName>
        <fullName evidence="1">6259_t:CDS:1</fullName>
    </submittedName>
</protein>
<proteinExistence type="predicted"/>
<accession>A0ACA9MRZ0</accession>
<sequence>MSQLRAAMNYRNNLKAIENSIKKYQENFLPLLESNNPETSTQTNQDYIIIVSDFEDEEEIQISELERNNNPMNEKEWNKMVLKWIDMINDNKHAQSEEE</sequence>
<dbReference type="Proteomes" id="UP000789702">
    <property type="component" value="Unassembled WGS sequence"/>
</dbReference>